<accession>A0A699X633</accession>
<protein>
    <submittedName>
        <fullName evidence="1">Uncharacterized protein</fullName>
    </submittedName>
</protein>
<name>A0A699X633_TANCI</name>
<gene>
    <name evidence="1" type="ORF">Tci_926472</name>
</gene>
<dbReference type="EMBL" id="BKCJ011806641">
    <property type="protein sequence ID" value="GFD54503.1"/>
    <property type="molecule type" value="Genomic_DNA"/>
</dbReference>
<comment type="caution">
    <text evidence="1">The sequence shown here is derived from an EMBL/GenBank/DDBJ whole genome shotgun (WGS) entry which is preliminary data.</text>
</comment>
<reference evidence="1" key="1">
    <citation type="journal article" date="2019" name="Sci. Rep.">
        <title>Draft genome of Tanacetum cinerariifolium, the natural source of mosquito coil.</title>
        <authorList>
            <person name="Yamashiro T."/>
            <person name="Shiraishi A."/>
            <person name="Satake H."/>
            <person name="Nakayama K."/>
        </authorList>
    </citation>
    <scope>NUCLEOTIDE SEQUENCE</scope>
</reference>
<dbReference type="AlphaFoldDB" id="A0A699X633"/>
<proteinExistence type="predicted"/>
<organism evidence="1">
    <name type="scientific">Tanacetum cinerariifolium</name>
    <name type="common">Dalmatian daisy</name>
    <name type="synonym">Chrysanthemum cinerariifolium</name>
    <dbReference type="NCBI Taxonomy" id="118510"/>
    <lineage>
        <taxon>Eukaryota</taxon>
        <taxon>Viridiplantae</taxon>
        <taxon>Streptophyta</taxon>
        <taxon>Embryophyta</taxon>
        <taxon>Tracheophyta</taxon>
        <taxon>Spermatophyta</taxon>
        <taxon>Magnoliopsida</taxon>
        <taxon>eudicotyledons</taxon>
        <taxon>Gunneridae</taxon>
        <taxon>Pentapetalae</taxon>
        <taxon>asterids</taxon>
        <taxon>campanulids</taxon>
        <taxon>Asterales</taxon>
        <taxon>Asteraceae</taxon>
        <taxon>Asteroideae</taxon>
        <taxon>Anthemideae</taxon>
        <taxon>Anthemidinae</taxon>
        <taxon>Tanacetum</taxon>
    </lineage>
</organism>
<sequence>FRMALRVFGDLEQGLEEVADHLLKVMHKPGSLVHVEETGNLDEPSDVGREQLVVDDPCGKLVPFVEITTVDGNAPLNELVLAGLQIGDDLLCNLS</sequence>
<evidence type="ECO:0000313" key="1">
    <source>
        <dbReference type="EMBL" id="GFD54503.1"/>
    </source>
</evidence>
<feature type="non-terminal residue" evidence="1">
    <location>
        <position position="1"/>
    </location>
</feature>